<keyword evidence="3" id="KW-1185">Reference proteome</keyword>
<proteinExistence type="predicted"/>
<keyword evidence="1" id="KW-1133">Transmembrane helix</keyword>
<comment type="caution">
    <text evidence="2">The sequence shown here is derived from an EMBL/GenBank/DDBJ whole genome shotgun (WGS) entry which is preliminary data.</text>
</comment>
<keyword evidence="1" id="KW-0812">Transmembrane</keyword>
<accession>A0A4R6PRQ5</accession>
<reference evidence="2 3" key="1">
    <citation type="submission" date="2019-03" db="EMBL/GenBank/DDBJ databases">
        <title>Genomic Encyclopedia of Type Strains, Phase IV (KMG-IV): sequencing the most valuable type-strain genomes for metagenomic binning, comparative biology and taxonomic classification.</title>
        <authorList>
            <person name="Goeker M."/>
        </authorList>
    </citation>
    <scope>NUCLEOTIDE SEQUENCE [LARGE SCALE GENOMIC DNA]</scope>
    <source>
        <strain evidence="2 3">DSM 44496</strain>
    </source>
</reference>
<sequence>MATITRRSGATMAPSTLVTLGLILLIPVLLTAGPIAASAMIAHYAGVGWSGGLVLSAIAVVVVGSILAAVWSFRLAWQRGHRPFGSRPR</sequence>
<protein>
    <submittedName>
        <fullName evidence="2">Uncharacterized protein</fullName>
    </submittedName>
</protein>
<evidence type="ECO:0000256" key="1">
    <source>
        <dbReference type="SAM" id="Phobius"/>
    </source>
</evidence>
<organism evidence="2 3">
    <name type="scientific">Nocardia ignorata</name>
    <dbReference type="NCBI Taxonomy" id="145285"/>
    <lineage>
        <taxon>Bacteria</taxon>
        <taxon>Bacillati</taxon>
        <taxon>Actinomycetota</taxon>
        <taxon>Actinomycetes</taxon>
        <taxon>Mycobacteriales</taxon>
        <taxon>Nocardiaceae</taxon>
        <taxon>Nocardia</taxon>
    </lineage>
</organism>
<evidence type="ECO:0000313" key="3">
    <source>
        <dbReference type="Proteomes" id="UP000295087"/>
    </source>
</evidence>
<dbReference type="Proteomes" id="UP000295087">
    <property type="component" value="Unassembled WGS sequence"/>
</dbReference>
<name>A0A4R6PRQ5_NOCIG</name>
<dbReference type="RefSeq" id="WP_133733768.1">
    <property type="nucleotide sequence ID" value="NZ_JBHXPO010000001.1"/>
</dbReference>
<keyword evidence="1" id="KW-0472">Membrane</keyword>
<gene>
    <name evidence="2" type="ORF">DFR75_101230</name>
</gene>
<evidence type="ECO:0000313" key="2">
    <source>
        <dbReference type="EMBL" id="TDP41132.1"/>
    </source>
</evidence>
<dbReference type="AlphaFoldDB" id="A0A4R6PRQ5"/>
<dbReference type="EMBL" id="SNXK01000001">
    <property type="protein sequence ID" value="TDP41132.1"/>
    <property type="molecule type" value="Genomic_DNA"/>
</dbReference>
<feature type="transmembrane region" description="Helical" evidence="1">
    <location>
        <begin position="53"/>
        <end position="77"/>
    </location>
</feature>